<organism evidence="1 2">
    <name type="scientific">Vibrio crassostreae</name>
    <dbReference type="NCBI Taxonomy" id="246167"/>
    <lineage>
        <taxon>Bacteria</taxon>
        <taxon>Pseudomonadati</taxon>
        <taxon>Pseudomonadota</taxon>
        <taxon>Gammaproteobacteria</taxon>
        <taxon>Vibrionales</taxon>
        <taxon>Vibrionaceae</taxon>
        <taxon>Vibrio</taxon>
    </lineage>
</organism>
<dbReference type="EMBL" id="CCJX01000154">
    <property type="protein sequence ID" value="CDT51418.1"/>
    <property type="molecule type" value="Genomic_DNA"/>
</dbReference>
<proteinExistence type="predicted"/>
<accession>A0ABP1X4R1</accession>
<protein>
    <submittedName>
        <fullName evidence="1">Uncharacterized protein</fullName>
    </submittedName>
</protein>
<gene>
    <name evidence="1" type="ORF">VCR4J5_670015</name>
</gene>
<name>A0ABP1X4R1_9VIBR</name>
<dbReference type="Proteomes" id="UP000049077">
    <property type="component" value="Unassembled WGS sequence"/>
</dbReference>
<evidence type="ECO:0000313" key="1">
    <source>
        <dbReference type="EMBL" id="CDT51418.1"/>
    </source>
</evidence>
<reference evidence="1 2" key="1">
    <citation type="submission" date="2014-06" db="EMBL/GenBank/DDBJ databases">
        <authorList>
            <person name="Le Roux F."/>
        </authorList>
    </citation>
    <scope>NUCLEOTIDE SEQUENCE [LARGE SCALE GENOMIC DNA]</scope>
    <source>
        <strain evidence="1 2">J5-4</strain>
    </source>
</reference>
<comment type="caution">
    <text evidence="1">The sequence shown here is derived from an EMBL/GenBank/DDBJ whole genome shotgun (WGS) entry which is preliminary data.</text>
</comment>
<keyword evidence="2" id="KW-1185">Reference proteome</keyword>
<sequence>MPHQARQLGYQQYKRTLISTYTENGNEKINHWCVRRAG</sequence>
<evidence type="ECO:0000313" key="2">
    <source>
        <dbReference type="Proteomes" id="UP000049077"/>
    </source>
</evidence>